<reference evidence="1" key="1">
    <citation type="submission" date="2018-02" db="EMBL/GenBank/DDBJ databases">
        <title>Rhizophora mucronata_Transcriptome.</title>
        <authorList>
            <person name="Meera S.P."/>
            <person name="Sreeshan A."/>
            <person name="Augustine A."/>
        </authorList>
    </citation>
    <scope>NUCLEOTIDE SEQUENCE</scope>
    <source>
        <tissue evidence="1">Leaf</tissue>
    </source>
</reference>
<organism evidence="1">
    <name type="scientific">Rhizophora mucronata</name>
    <name type="common">Asiatic mangrove</name>
    <dbReference type="NCBI Taxonomy" id="61149"/>
    <lineage>
        <taxon>Eukaryota</taxon>
        <taxon>Viridiplantae</taxon>
        <taxon>Streptophyta</taxon>
        <taxon>Embryophyta</taxon>
        <taxon>Tracheophyta</taxon>
        <taxon>Spermatophyta</taxon>
        <taxon>Magnoliopsida</taxon>
        <taxon>eudicotyledons</taxon>
        <taxon>Gunneridae</taxon>
        <taxon>Pentapetalae</taxon>
        <taxon>rosids</taxon>
        <taxon>fabids</taxon>
        <taxon>Malpighiales</taxon>
        <taxon>Rhizophoraceae</taxon>
        <taxon>Rhizophora</taxon>
    </lineage>
</organism>
<sequence>MLFIKMTYSCCAHLIVRPSGQVAQFYPVKV</sequence>
<accession>A0A2P2MYV1</accession>
<name>A0A2P2MYV1_RHIMU</name>
<dbReference type="AlphaFoldDB" id="A0A2P2MYV1"/>
<evidence type="ECO:0000313" key="1">
    <source>
        <dbReference type="EMBL" id="MBX35408.1"/>
    </source>
</evidence>
<proteinExistence type="predicted"/>
<protein>
    <submittedName>
        <fullName evidence="1">Uncharacterized protein</fullName>
    </submittedName>
</protein>
<dbReference type="EMBL" id="GGEC01054924">
    <property type="protein sequence ID" value="MBX35408.1"/>
    <property type="molecule type" value="Transcribed_RNA"/>
</dbReference>